<dbReference type="SUPFAM" id="SSF51445">
    <property type="entry name" value="(Trans)glycosidases"/>
    <property type="match status" value="1"/>
</dbReference>
<comment type="similarity">
    <text evidence="2">Belongs to the glycosyl hydrolase 51 family.</text>
</comment>
<keyword evidence="6" id="KW-0325">Glycoprotein</keyword>
<gene>
    <name evidence="8" type="ORF">QQX10_10760</name>
</gene>
<proteinExistence type="inferred from homology"/>
<evidence type="ECO:0000256" key="6">
    <source>
        <dbReference type="ARBA" id="ARBA00023180"/>
    </source>
</evidence>
<dbReference type="PANTHER" id="PTHR31776:SF0">
    <property type="entry name" value="ALPHA-L-ARABINOFURANOSIDASE 1"/>
    <property type="match status" value="1"/>
</dbReference>
<dbReference type="Proteomes" id="UP001172737">
    <property type="component" value="Unassembled WGS sequence"/>
</dbReference>
<evidence type="ECO:0000256" key="5">
    <source>
        <dbReference type="ARBA" id="ARBA00022801"/>
    </source>
</evidence>
<dbReference type="SMART" id="SM00813">
    <property type="entry name" value="Alpha-L-AF_C"/>
    <property type="match status" value="1"/>
</dbReference>
<evidence type="ECO:0000313" key="9">
    <source>
        <dbReference type="Proteomes" id="UP001172737"/>
    </source>
</evidence>
<keyword evidence="9" id="KW-1185">Reference proteome</keyword>
<dbReference type="AlphaFoldDB" id="A0AAW7M635"/>
<sequence>MTPARPSIVLTADPARATTSVSPTLIGAFLEDINHAVDGGLNANLVANHSFEGVYLRRGTHTNTVAAITHRKPRTRIDPMRHWDVRGGAIAFPATEIDDAREPGLAADRPLVPGSRYARLVSDGMTVLRNAGHGRAAAGIGARRGVVLHLDLLVRRHSFDGPFAARLVDRRGKVLATAELTVTPAPDHPGWERATATLIPYRNSLAALEIGFKGTGTVDVDEVRLIPADHWGAGDPRWSQSVLRRDLVEAIADLKPRFIRFPGGCIVEGLDCANAYDWKRTVGPVERRRPDYNLWGLSTRGGDYSQSFQVGYYEYFLMCEDLGAKPLPVVGVGIACQLRSSETLPIDSDAFRAVTQDVLDLIDWATGDPDTNEWARLRAEAGHPEPFALDMIAIGNENSGPGYLERFRIIREAVRAHRPGIEVVLSAGALAWGTEYEMAWAHARRHPEGTIVDEHFYKSPTWTIDAATRYDDLPRDVRVAVGEYAANLPSGLVPKPVRPLPNSFRSALAEAAFLTGVERNADVVAMTSFAPLLNLVSRGQWEHNLIDFNPFSAMRSANHHVQRMFGATVRERIVPLDAALPEGVLASATAGDDAVVVKLVNTTGRRELVRLRVPGAANGFADVETLSAHDEAQNRLTWDAMRGRRKVTPRVSRREVRDDEMVIRLGGRTLVAVTVPLRTLDEE</sequence>
<dbReference type="GO" id="GO:0046373">
    <property type="term" value="P:L-arabinose metabolic process"/>
    <property type="evidence" value="ECO:0007669"/>
    <property type="project" value="InterPro"/>
</dbReference>
<dbReference type="PANTHER" id="PTHR31776">
    <property type="entry name" value="ALPHA-L-ARABINOFURANOSIDASE 1"/>
    <property type="match status" value="1"/>
</dbReference>
<organism evidence="8 9">
    <name type="scientific">Demequina lignilytica</name>
    <dbReference type="NCBI Taxonomy" id="3051663"/>
    <lineage>
        <taxon>Bacteria</taxon>
        <taxon>Bacillati</taxon>
        <taxon>Actinomycetota</taxon>
        <taxon>Actinomycetes</taxon>
        <taxon>Micrococcales</taxon>
        <taxon>Demequinaceae</taxon>
        <taxon>Demequina</taxon>
    </lineage>
</organism>
<dbReference type="RefSeq" id="WP_301120771.1">
    <property type="nucleotide sequence ID" value="NZ_JAUHPX010000006.1"/>
</dbReference>
<dbReference type="EC" id="3.2.1.55" evidence="3"/>
<dbReference type="EMBL" id="JAUHPX010000006">
    <property type="protein sequence ID" value="MDN4488648.1"/>
    <property type="molecule type" value="Genomic_DNA"/>
</dbReference>
<dbReference type="Pfam" id="PF22848">
    <property type="entry name" value="ASD1_dom"/>
    <property type="match status" value="1"/>
</dbReference>
<feature type="domain" description="Alpha-L-arabinofuranosidase C-terminal" evidence="7">
    <location>
        <begin position="482"/>
        <end position="669"/>
    </location>
</feature>
<dbReference type="Pfam" id="PF06964">
    <property type="entry name" value="Alpha-L-AF_C"/>
    <property type="match status" value="1"/>
</dbReference>
<evidence type="ECO:0000256" key="4">
    <source>
        <dbReference type="ARBA" id="ARBA00022729"/>
    </source>
</evidence>
<protein>
    <recommendedName>
        <fullName evidence="3">non-reducing end alpha-L-arabinofuranosidase</fullName>
        <ecNumber evidence="3">3.2.1.55</ecNumber>
    </recommendedName>
</protein>
<name>A0AAW7M635_9MICO</name>
<dbReference type="InterPro" id="IPR010720">
    <property type="entry name" value="Alpha-L-AF_C"/>
</dbReference>
<dbReference type="GO" id="GO:0046556">
    <property type="term" value="F:alpha-L-arabinofuranosidase activity"/>
    <property type="evidence" value="ECO:0007669"/>
    <property type="project" value="UniProtKB-EC"/>
</dbReference>
<evidence type="ECO:0000256" key="1">
    <source>
        <dbReference type="ARBA" id="ARBA00001462"/>
    </source>
</evidence>
<keyword evidence="4" id="KW-0732">Signal</keyword>
<dbReference type="InterPro" id="IPR055235">
    <property type="entry name" value="ASD1_cat"/>
</dbReference>
<evidence type="ECO:0000256" key="2">
    <source>
        <dbReference type="ARBA" id="ARBA00007186"/>
    </source>
</evidence>
<dbReference type="Gene3D" id="3.20.20.80">
    <property type="entry name" value="Glycosidases"/>
    <property type="match status" value="1"/>
</dbReference>
<reference evidence="8" key="1">
    <citation type="submission" date="2023-06" db="EMBL/GenBank/DDBJ databases">
        <title>Sysu t00039.</title>
        <authorList>
            <person name="Gao L."/>
            <person name="Fang B.-Z."/>
            <person name="Li W.-J."/>
        </authorList>
    </citation>
    <scope>NUCLEOTIDE SEQUENCE</scope>
    <source>
        <strain evidence="8">SYSU T00039</strain>
    </source>
</reference>
<evidence type="ECO:0000313" key="8">
    <source>
        <dbReference type="EMBL" id="MDN4488648.1"/>
    </source>
</evidence>
<accession>A0AAW7M635</accession>
<keyword evidence="5" id="KW-0378">Hydrolase</keyword>
<dbReference type="InterPro" id="IPR051563">
    <property type="entry name" value="Glycosyl_Hydrolase_51"/>
</dbReference>
<comment type="catalytic activity">
    <reaction evidence="1">
        <text>Hydrolysis of terminal non-reducing alpha-L-arabinofuranoside residues in alpha-L-arabinosides.</text>
        <dbReference type="EC" id="3.2.1.55"/>
    </reaction>
</comment>
<comment type="caution">
    <text evidence="8">The sequence shown here is derived from an EMBL/GenBank/DDBJ whole genome shotgun (WGS) entry which is preliminary data.</text>
</comment>
<dbReference type="InterPro" id="IPR017853">
    <property type="entry name" value="GH"/>
</dbReference>
<evidence type="ECO:0000256" key="3">
    <source>
        <dbReference type="ARBA" id="ARBA00012670"/>
    </source>
</evidence>
<evidence type="ECO:0000259" key="7">
    <source>
        <dbReference type="SMART" id="SM00813"/>
    </source>
</evidence>